<accession>A0A0D2AL29</accession>
<evidence type="ECO:0000256" key="1">
    <source>
        <dbReference type="SAM" id="Phobius"/>
    </source>
</evidence>
<evidence type="ECO:0000313" key="2">
    <source>
        <dbReference type="EMBL" id="KIV99763.1"/>
    </source>
</evidence>
<dbReference type="Proteomes" id="UP000053259">
    <property type="component" value="Unassembled WGS sequence"/>
</dbReference>
<dbReference type="RefSeq" id="XP_016209633.1">
    <property type="nucleotide sequence ID" value="XM_016362491.1"/>
</dbReference>
<keyword evidence="1" id="KW-0812">Transmembrane</keyword>
<feature type="transmembrane region" description="Helical" evidence="1">
    <location>
        <begin position="36"/>
        <end position="59"/>
    </location>
</feature>
<evidence type="ECO:0008006" key="4">
    <source>
        <dbReference type="Google" id="ProtNLM"/>
    </source>
</evidence>
<gene>
    <name evidence="2" type="ORF">PV09_08569</name>
</gene>
<dbReference type="GeneID" id="27316542"/>
<dbReference type="EMBL" id="KN847571">
    <property type="protein sequence ID" value="KIV99763.1"/>
    <property type="molecule type" value="Genomic_DNA"/>
</dbReference>
<keyword evidence="1" id="KW-1133">Transmembrane helix</keyword>
<dbReference type="HOGENOM" id="CLU_183924_2_0_1"/>
<dbReference type="Pfam" id="PF17112">
    <property type="entry name" value="Tom6"/>
    <property type="match status" value="1"/>
</dbReference>
<sequence>MPPKGQIAGRGSRAPQPKSFARTAYEELTSAENRQVLTALGVFVAGVAFFHSSLGEIILPP</sequence>
<reference evidence="2 3" key="1">
    <citation type="submission" date="2015-01" db="EMBL/GenBank/DDBJ databases">
        <title>The Genome Sequence of Ochroconis gallopava CBS43764.</title>
        <authorList>
            <consortium name="The Broad Institute Genomics Platform"/>
            <person name="Cuomo C."/>
            <person name="de Hoog S."/>
            <person name="Gorbushina A."/>
            <person name="Stielow B."/>
            <person name="Teixiera M."/>
            <person name="Abouelleil A."/>
            <person name="Chapman S.B."/>
            <person name="Priest M."/>
            <person name="Young S.K."/>
            <person name="Wortman J."/>
            <person name="Nusbaum C."/>
            <person name="Birren B."/>
        </authorList>
    </citation>
    <scope>NUCLEOTIDE SEQUENCE [LARGE SCALE GENOMIC DNA]</scope>
    <source>
        <strain evidence="2 3">CBS 43764</strain>
    </source>
</reference>
<dbReference type="GO" id="GO:0005742">
    <property type="term" value="C:mitochondrial outer membrane translocase complex"/>
    <property type="evidence" value="ECO:0007669"/>
    <property type="project" value="InterPro"/>
</dbReference>
<evidence type="ECO:0000313" key="3">
    <source>
        <dbReference type="Proteomes" id="UP000053259"/>
    </source>
</evidence>
<dbReference type="VEuPathDB" id="FungiDB:PV09_08569"/>
<dbReference type="OrthoDB" id="5403997at2759"/>
<proteinExistence type="predicted"/>
<name>A0A0D2AL29_9PEZI</name>
<keyword evidence="1" id="KW-0472">Membrane</keyword>
<organism evidence="2 3">
    <name type="scientific">Verruconis gallopava</name>
    <dbReference type="NCBI Taxonomy" id="253628"/>
    <lineage>
        <taxon>Eukaryota</taxon>
        <taxon>Fungi</taxon>
        <taxon>Dikarya</taxon>
        <taxon>Ascomycota</taxon>
        <taxon>Pezizomycotina</taxon>
        <taxon>Dothideomycetes</taxon>
        <taxon>Pleosporomycetidae</taxon>
        <taxon>Venturiales</taxon>
        <taxon>Sympoventuriaceae</taxon>
        <taxon>Verruconis</taxon>
    </lineage>
</organism>
<dbReference type="InParanoid" id="A0A0D2AL29"/>
<dbReference type="AlphaFoldDB" id="A0A0D2AL29"/>
<dbReference type="InterPro" id="IPR020266">
    <property type="entry name" value="Tom6"/>
</dbReference>
<keyword evidence="3" id="KW-1185">Reference proteome</keyword>
<protein>
    <recommendedName>
        <fullName evidence="4">TOM core complex subunit Tom6</fullName>
    </recommendedName>
</protein>
<dbReference type="GO" id="GO:0030150">
    <property type="term" value="P:protein import into mitochondrial matrix"/>
    <property type="evidence" value="ECO:0007669"/>
    <property type="project" value="InterPro"/>
</dbReference>